<dbReference type="AlphaFoldDB" id="A0A022W9D9"/>
<dbReference type="HOGENOM" id="CLU_2308092_0_0_1"/>
<name>A0A022W9D9_TRIRU</name>
<dbReference type="EMBL" id="KK207780">
    <property type="protein sequence ID" value="EZF54668.1"/>
    <property type="molecule type" value="Genomic_DNA"/>
</dbReference>
<organism evidence="1">
    <name type="scientific">Trichophyton rubrum CBS 288.86</name>
    <dbReference type="NCBI Taxonomy" id="1215330"/>
    <lineage>
        <taxon>Eukaryota</taxon>
        <taxon>Fungi</taxon>
        <taxon>Dikarya</taxon>
        <taxon>Ascomycota</taxon>
        <taxon>Pezizomycotina</taxon>
        <taxon>Eurotiomycetes</taxon>
        <taxon>Eurotiomycetidae</taxon>
        <taxon>Onygenales</taxon>
        <taxon>Arthrodermataceae</taxon>
        <taxon>Trichophyton</taxon>
    </lineage>
</organism>
<evidence type="ECO:0000313" key="1">
    <source>
        <dbReference type="EMBL" id="EZF54668.1"/>
    </source>
</evidence>
<dbReference type="Proteomes" id="UP000023758">
    <property type="component" value="Unassembled WGS sequence"/>
</dbReference>
<sequence>MANNNARIQSGEYQTLLIIPLWLISEPRGMKMAEPEKVKDYRPSWFERHGDQVSVKMETRNTDIAAIHGAENAATGYSTFRLIHPNACIMSSEHPKAKFD</sequence>
<gene>
    <name evidence="1" type="ORF">H103_02644</name>
</gene>
<proteinExistence type="predicted"/>
<protein>
    <submittedName>
        <fullName evidence="1">Uncharacterized protein</fullName>
    </submittedName>
</protein>
<accession>A0A022W9D9</accession>
<reference evidence="1" key="1">
    <citation type="submission" date="2014-02" db="EMBL/GenBank/DDBJ databases">
        <title>The Genome Sequence of Trichophyton rubrum (morphotype fischeri) CBS 288.86.</title>
        <authorList>
            <consortium name="The Broad Institute Genomics Platform"/>
            <person name="Cuomo C.A."/>
            <person name="White T.C."/>
            <person name="Graser Y."/>
            <person name="Martinez-Rossi N."/>
            <person name="Heitman J."/>
            <person name="Young S.K."/>
            <person name="Zeng Q."/>
            <person name="Gargeya S."/>
            <person name="Abouelleil A."/>
            <person name="Alvarado L."/>
            <person name="Chapman S.B."/>
            <person name="Gainer-Dewar J."/>
            <person name="Goldberg J."/>
            <person name="Griggs A."/>
            <person name="Gujja S."/>
            <person name="Hansen M."/>
            <person name="Howarth C."/>
            <person name="Imamovic A."/>
            <person name="Larimer J."/>
            <person name="Martinez D."/>
            <person name="Murphy C."/>
            <person name="Pearson M.D."/>
            <person name="Persinoti G."/>
            <person name="Poon T."/>
            <person name="Priest M."/>
            <person name="Roberts A.D."/>
            <person name="Saif S."/>
            <person name="Shea T.D."/>
            <person name="Sykes S.N."/>
            <person name="Wortman J."/>
            <person name="Nusbaum C."/>
            <person name="Birren B."/>
        </authorList>
    </citation>
    <scope>NUCLEOTIDE SEQUENCE [LARGE SCALE GENOMIC DNA]</scope>
    <source>
        <strain evidence="1">CBS 288.86</strain>
    </source>
</reference>